<dbReference type="InterPro" id="IPR039935">
    <property type="entry name" value="YML079W-like"/>
</dbReference>
<dbReference type="CDD" id="cd06121">
    <property type="entry name" value="cupin_YML079wp"/>
    <property type="match status" value="1"/>
</dbReference>
<sequence>MNAEEVKQMLGLMPHPREGGWYVRTYEASETVELARYPSARRTGTAIYYLLEPNTFSEMHLLASDEVFHFYAGDPVEQIQLFPDGTGLRVVIGNDLAGGARPQVVVPHGVWQGARLVPGGTWALLGCTVSPGFEFEDYTAGDRAELCGLWREWAEEIAELTR</sequence>
<dbReference type="PANTHER" id="PTHR33387">
    <property type="entry name" value="RMLC-LIKE JELLY ROLL FOLD PROTEIN"/>
    <property type="match status" value="1"/>
</dbReference>
<keyword evidence="3" id="KW-1185">Reference proteome</keyword>
<dbReference type="EMBL" id="FZOU01000003">
    <property type="protein sequence ID" value="SNT01322.1"/>
    <property type="molecule type" value="Genomic_DNA"/>
</dbReference>
<reference evidence="2 3" key="1">
    <citation type="submission" date="2017-06" db="EMBL/GenBank/DDBJ databases">
        <authorList>
            <person name="Kim H.J."/>
            <person name="Triplett B.A."/>
        </authorList>
    </citation>
    <scope>NUCLEOTIDE SEQUENCE [LARGE SCALE GENOMIC DNA]</scope>
    <source>
        <strain evidence="2 3">DSM 18704</strain>
    </source>
</reference>
<dbReference type="Pfam" id="PF06172">
    <property type="entry name" value="Cupin_5"/>
    <property type="match status" value="1"/>
</dbReference>
<organism evidence="2 3">
    <name type="scientific">Granulicella rosea</name>
    <dbReference type="NCBI Taxonomy" id="474952"/>
    <lineage>
        <taxon>Bacteria</taxon>
        <taxon>Pseudomonadati</taxon>
        <taxon>Acidobacteriota</taxon>
        <taxon>Terriglobia</taxon>
        <taxon>Terriglobales</taxon>
        <taxon>Acidobacteriaceae</taxon>
        <taxon>Granulicella</taxon>
    </lineage>
</organism>
<dbReference type="OrthoDB" id="9798288at2"/>
<feature type="domain" description="DUF985" evidence="1">
    <location>
        <begin position="8"/>
        <end position="139"/>
    </location>
</feature>
<proteinExistence type="predicted"/>
<dbReference type="PANTHER" id="PTHR33387:SF3">
    <property type="entry name" value="DUF985 DOMAIN-CONTAINING PROTEIN"/>
    <property type="match status" value="1"/>
</dbReference>
<dbReference type="SUPFAM" id="SSF51182">
    <property type="entry name" value="RmlC-like cupins"/>
    <property type="match status" value="1"/>
</dbReference>
<dbReference type="Proteomes" id="UP000198356">
    <property type="component" value="Unassembled WGS sequence"/>
</dbReference>
<dbReference type="InterPro" id="IPR014710">
    <property type="entry name" value="RmlC-like_jellyroll"/>
</dbReference>
<dbReference type="AlphaFoldDB" id="A0A239J6M9"/>
<dbReference type="InterPro" id="IPR011051">
    <property type="entry name" value="RmlC_Cupin_sf"/>
</dbReference>
<dbReference type="InterPro" id="IPR009327">
    <property type="entry name" value="Cupin_DUF985"/>
</dbReference>
<evidence type="ECO:0000313" key="2">
    <source>
        <dbReference type="EMBL" id="SNT01322.1"/>
    </source>
</evidence>
<accession>A0A239J6M9</accession>
<evidence type="ECO:0000313" key="3">
    <source>
        <dbReference type="Proteomes" id="UP000198356"/>
    </source>
</evidence>
<name>A0A239J6M9_9BACT</name>
<dbReference type="Gene3D" id="2.60.120.10">
    <property type="entry name" value="Jelly Rolls"/>
    <property type="match status" value="1"/>
</dbReference>
<evidence type="ECO:0000259" key="1">
    <source>
        <dbReference type="Pfam" id="PF06172"/>
    </source>
</evidence>
<dbReference type="RefSeq" id="WP_089408545.1">
    <property type="nucleotide sequence ID" value="NZ_FZOU01000003.1"/>
</dbReference>
<gene>
    <name evidence="2" type="ORF">SAMN05421770_103457</name>
</gene>
<protein>
    <recommendedName>
        <fullName evidence="1">DUF985 domain-containing protein</fullName>
    </recommendedName>
</protein>